<dbReference type="InterPro" id="IPR043502">
    <property type="entry name" value="DNA/RNA_pol_sf"/>
</dbReference>
<dbReference type="PANTHER" id="PTHR31635:SF196">
    <property type="entry name" value="REVERSE TRANSCRIPTASE DOMAIN-CONTAINING PROTEIN-RELATED"/>
    <property type="match status" value="1"/>
</dbReference>
<dbReference type="SUPFAM" id="SSF56672">
    <property type="entry name" value="DNA/RNA polymerases"/>
    <property type="match status" value="1"/>
</dbReference>
<organism evidence="1 2">
    <name type="scientific">Lithospermum erythrorhizon</name>
    <name type="common">Purple gromwell</name>
    <name type="synonym">Lithospermum officinale var. erythrorhizon</name>
    <dbReference type="NCBI Taxonomy" id="34254"/>
    <lineage>
        <taxon>Eukaryota</taxon>
        <taxon>Viridiplantae</taxon>
        <taxon>Streptophyta</taxon>
        <taxon>Embryophyta</taxon>
        <taxon>Tracheophyta</taxon>
        <taxon>Spermatophyta</taxon>
        <taxon>Magnoliopsida</taxon>
        <taxon>eudicotyledons</taxon>
        <taxon>Gunneridae</taxon>
        <taxon>Pentapetalae</taxon>
        <taxon>asterids</taxon>
        <taxon>lamiids</taxon>
        <taxon>Boraginales</taxon>
        <taxon>Boraginaceae</taxon>
        <taxon>Boraginoideae</taxon>
        <taxon>Lithospermeae</taxon>
        <taxon>Lithospermum</taxon>
    </lineage>
</organism>
<keyword evidence="2" id="KW-1185">Reference proteome</keyword>
<protein>
    <recommendedName>
        <fullName evidence="3">Reverse transcriptase</fullName>
    </recommendedName>
</protein>
<gene>
    <name evidence="1" type="ORF">LIER_31279</name>
</gene>
<evidence type="ECO:0000313" key="1">
    <source>
        <dbReference type="EMBL" id="GAA0183955.1"/>
    </source>
</evidence>
<evidence type="ECO:0000313" key="2">
    <source>
        <dbReference type="Proteomes" id="UP001454036"/>
    </source>
</evidence>
<dbReference type="PANTHER" id="PTHR31635">
    <property type="entry name" value="REVERSE TRANSCRIPTASE DOMAIN-CONTAINING PROTEIN-RELATED"/>
    <property type="match status" value="1"/>
</dbReference>
<proteinExistence type="predicted"/>
<comment type="caution">
    <text evidence="1">The sequence shown here is derived from an EMBL/GenBank/DDBJ whole genome shotgun (WGS) entry which is preliminary data.</text>
</comment>
<dbReference type="Proteomes" id="UP001454036">
    <property type="component" value="Unassembled WGS sequence"/>
</dbReference>
<dbReference type="EMBL" id="BAABME010011555">
    <property type="protein sequence ID" value="GAA0183955.1"/>
    <property type="molecule type" value="Genomic_DNA"/>
</dbReference>
<accession>A0AAV3RSS6</accession>
<reference evidence="1 2" key="1">
    <citation type="submission" date="2024-01" db="EMBL/GenBank/DDBJ databases">
        <title>The complete chloroplast genome sequence of Lithospermum erythrorhizon: insights into the phylogenetic relationship among Boraginaceae species and the maternal lineages of purple gromwells.</title>
        <authorList>
            <person name="Okada T."/>
            <person name="Watanabe K."/>
        </authorList>
    </citation>
    <scope>NUCLEOTIDE SEQUENCE [LARGE SCALE GENOMIC DNA]</scope>
</reference>
<evidence type="ECO:0008006" key="3">
    <source>
        <dbReference type="Google" id="ProtNLM"/>
    </source>
</evidence>
<sequence length="193" mass="22147">MRVHQVKNRISCMQDSNGILVEEYEEVKRIIVEYYKNFFTPKECVPCVKSDVENLLQRSISPNQERNICSAVTGAEIEEVMLSLKLGKAPGPDGFSTDFYKDAWPTVGRSIIDAVQNFFTTSLMPKFENSSTISLIPKVLQPKMMKDFRPILCCNVIYKCISTILANRLNETLNDVVEFNKLHMFLEGQYQME</sequence>
<name>A0AAV3RSS6_LITER</name>
<dbReference type="AlphaFoldDB" id="A0AAV3RSS6"/>